<feature type="region of interest" description="Disordered" evidence="1">
    <location>
        <begin position="1"/>
        <end position="52"/>
    </location>
</feature>
<feature type="non-terminal residue" evidence="2">
    <location>
        <position position="52"/>
    </location>
</feature>
<gene>
    <name evidence="2" type="ORF">AVDCRST_MAG19-2212</name>
</gene>
<reference evidence="2" key="1">
    <citation type="submission" date="2020-02" db="EMBL/GenBank/DDBJ databases">
        <authorList>
            <person name="Meier V. D."/>
        </authorList>
    </citation>
    <scope>NUCLEOTIDE SEQUENCE</scope>
    <source>
        <strain evidence="2">AVDCRST_MAG19</strain>
    </source>
</reference>
<feature type="non-terminal residue" evidence="2">
    <location>
        <position position="1"/>
    </location>
</feature>
<proteinExistence type="predicted"/>
<dbReference type="EMBL" id="CADCWL010000102">
    <property type="protein sequence ID" value="CAA9565513.1"/>
    <property type="molecule type" value="Genomic_DNA"/>
</dbReference>
<protein>
    <submittedName>
        <fullName evidence="2">Uncharacterized protein</fullName>
    </submittedName>
</protein>
<evidence type="ECO:0000313" key="2">
    <source>
        <dbReference type="EMBL" id="CAA9565513.1"/>
    </source>
</evidence>
<accession>A0A6J4V155</accession>
<name>A0A6J4V155_9BACT</name>
<feature type="compositionally biased region" description="Basic residues" evidence="1">
    <location>
        <begin position="1"/>
        <end position="13"/>
    </location>
</feature>
<dbReference type="AlphaFoldDB" id="A0A6J4V155"/>
<evidence type="ECO:0000256" key="1">
    <source>
        <dbReference type="SAM" id="MobiDB-lite"/>
    </source>
</evidence>
<sequence>VHLLGRSKRRGRRGAHDASLALPSHRFPVAPCPNLVHHTQTPAADRHRGGPV</sequence>
<organism evidence="2">
    <name type="scientific">uncultured Thermomicrobiales bacterium</name>
    <dbReference type="NCBI Taxonomy" id="1645740"/>
    <lineage>
        <taxon>Bacteria</taxon>
        <taxon>Pseudomonadati</taxon>
        <taxon>Thermomicrobiota</taxon>
        <taxon>Thermomicrobia</taxon>
        <taxon>Thermomicrobiales</taxon>
        <taxon>environmental samples</taxon>
    </lineage>
</organism>